<dbReference type="EMBL" id="CP058580">
    <property type="protein sequence ID" value="QLG64213.1"/>
    <property type="molecule type" value="Genomic_DNA"/>
</dbReference>
<keyword evidence="2" id="KW-0472">Membrane</keyword>
<keyword evidence="2" id="KW-0812">Transmembrane</keyword>
<keyword evidence="2" id="KW-1133">Transmembrane helix</keyword>
<feature type="compositionally biased region" description="Low complexity" evidence="1">
    <location>
        <begin position="1"/>
        <end position="21"/>
    </location>
</feature>
<evidence type="ECO:0000313" key="3">
    <source>
        <dbReference type="EMBL" id="QLG64213.1"/>
    </source>
</evidence>
<evidence type="ECO:0000256" key="2">
    <source>
        <dbReference type="SAM" id="Phobius"/>
    </source>
</evidence>
<keyword evidence="3" id="KW-0614">Plasmid</keyword>
<evidence type="ECO:0008006" key="5">
    <source>
        <dbReference type="Google" id="ProtNLM"/>
    </source>
</evidence>
<sequence>MTTTPRPGADPATDGDGTGRTNDADGRHERLHGLAVGLVGGAVATAVMSAFRIPIARSPPPTAWFWAEFVAGGEPADYVGRGLLLHLLYGTLGGGVFGLLVGPFITGPEATRERRATLLGAAYGATLSAFGVSVVLDRLLGLELEPDERFVFHVSHLVYGLTLGTWFGSRD</sequence>
<dbReference type="AlphaFoldDB" id="A0A7D5LDC1"/>
<gene>
    <name evidence="3" type="ORF">HUG12_20715</name>
</gene>
<proteinExistence type="predicted"/>
<feature type="transmembrane region" description="Helical" evidence="2">
    <location>
        <begin position="150"/>
        <end position="168"/>
    </location>
</feature>
<organism evidence="3 4">
    <name type="scientific">Halorarum salinum</name>
    <dbReference type="NCBI Taxonomy" id="2743089"/>
    <lineage>
        <taxon>Archaea</taxon>
        <taxon>Methanobacteriati</taxon>
        <taxon>Methanobacteriota</taxon>
        <taxon>Stenosarchaea group</taxon>
        <taxon>Halobacteria</taxon>
        <taxon>Halobacteriales</taxon>
        <taxon>Haloferacaceae</taxon>
        <taxon>Halorarum</taxon>
    </lineage>
</organism>
<feature type="region of interest" description="Disordered" evidence="1">
    <location>
        <begin position="1"/>
        <end position="26"/>
    </location>
</feature>
<accession>A0A7D5LDC1</accession>
<reference evidence="3 4" key="1">
    <citation type="submission" date="2020-06" db="EMBL/GenBank/DDBJ databases">
        <title>NJ-3-1, isolated from saline soil.</title>
        <authorList>
            <person name="Cui H.L."/>
            <person name="Shi X."/>
        </authorList>
    </citation>
    <scope>NUCLEOTIDE SEQUENCE [LARGE SCALE GENOMIC DNA]</scope>
    <source>
        <strain evidence="3 4">NJ-3-1</strain>
        <plasmid evidence="3 4">unnamed1</plasmid>
    </source>
</reference>
<keyword evidence="4" id="KW-1185">Reference proteome</keyword>
<geneLocation type="plasmid" evidence="3 4">
    <name>unnamed1</name>
</geneLocation>
<protein>
    <recommendedName>
        <fullName evidence="5">DUF1440 domain-containing protein</fullName>
    </recommendedName>
</protein>
<evidence type="ECO:0000313" key="4">
    <source>
        <dbReference type="Proteomes" id="UP000509626"/>
    </source>
</evidence>
<name>A0A7D5LDC1_9EURY</name>
<dbReference type="OrthoDB" id="199052at2157"/>
<evidence type="ECO:0000256" key="1">
    <source>
        <dbReference type="SAM" id="MobiDB-lite"/>
    </source>
</evidence>
<dbReference type="KEGG" id="halu:HUG12_20715"/>
<dbReference type="GeneID" id="56039936"/>
<feature type="transmembrane region" description="Helical" evidence="2">
    <location>
        <begin position="83"/>
        <end position="105"/>
    </location>
</feature>
<dbReference type="Proteomes" id="UP000509626">
    <property type="component" value="Plasmid unnamed1"/>
</dbReference>
<feature type="transmembrane region" description="Helical" evidence="2">
    <location>
        <begin position="34"/>
        <end position="55"/>
    </location>
</feature>
<feature type="transmembrane region" description="Helical" evidence="2">
    <location>
        <begin position="117"/>
        <end position="135"/>
    </location>
</feature>
<dbReference type="RefSeq" id="WP_179270796.1">
    <property type="nucleotide sequence ID" value="NZ_CP058580.1"/>
</dbReference>